<organism evidence="3">
    <name type="scientific">Serratia marcescens</name>
    <dbReference type="NCBI Taxonomy" id="615"/>
    <lineage>
        <taxon>Bacteria</taxon>
        <taxon>Pseudomonadati</taxon>
        <taxon>Pseudomonadota</taxon>
        <taxon>Gammaproteobacteria</taxon>
        <taxon>Enterobacterales</taxon>
        <taxon>Yersiniaceae</taxon>
        <taxon>Serratia</taxon>
    </lineage>
</organism>
<accession>A0A1C3HBL1</accession>
<dbReference type="GO" id="GO:0043709">
    <property type="term" value="P:cell adhesion involved in single-species biofilm formation"/>
    <property type="evidence" value="ECO:0007669"/>
    <property type="project" value="TreeGrafter"/>
</dbReference>
<dbReference type="Pfam" id="PF00419">
    <property type="entry name" value="Fimbrial"/>
    <property type="match status" value="1"/>
</dbReference>
<dbReference type="EMBL" id="LT575490">
    <property type="protein sequence ID" value="SAY42412.1"/>
    <property type="molecule type" value="Genomic_DNA"/>
</dbReference>
<dbReference type="InterPro" id="IPR008966">
    <property type="entry name" value="Adhesion_dom_sf"/>
</dbReference>
<keyword evidence="1" id="KW-0472">Membrane</keyword>
<evidence type="ECO:0000256" key="1">
    <source>
        <dbReference type="SAM" id="Phobius"/>
    </source>
</evidence>
<dbReference type="GO" id="GO:0009289">
    <property type="term" value="C:pilus"/>
    <property type="evidence" value="ECO:0007669"/>
    <property type="project" value="InterPro"/>
</dbReference>
<evidence type="ECO:0000313" key="3">
    <source>
        <dbReference type="EMBL" id="SAY42412.1"/>
    </source>
</evidence>
<evidence type="ECO:0000259" key="2">
    <source>
        <dbReference type="Pfam" id="PF00419"/>
    </source>
</evidence>
<dbReference type="Gene3D" id="2.60.40.1090">
    <property type="entry name" value="Fimbrial-type adhesion domain"/>
    <property type="match status" value="1"/>
</dbReference>
<feature type="transmembrane region" description="Helical" evidence="1">
    <location>
        <begin position="21"/>
        <end position="42"/>
    </location>
</feature>
<gene>
    <name evidence="3" type="primary">fimA_2</name>
    <name evidence="3" type="ORF">PWN146_01090</name>
</gene>
<sequence>MQRKIPMLLGKAYERHQRRTIGLTVLAALMVPLTAGTMLMLMPSARAVDNWDVEGANGTLHVYGALTESACSLEMTTARQEVWLGETGTAHFQRPGDRGTPVAFELTLKDCLRAPASNRDAWTGVLAWSGSQPAVSVAFAAPTDDDAPGLVRVAGVTGLGLQLADASGMPVRLGARNKPILLTPGQNTLTYTVTPVRTPATLSAGAYRAAIDFRLYYD</sequence>
<dbReference type="InterPro" id="IPR000259">
    <property type="entry name" value="Adhesion_dom_fimbrial"/>
</dbReference>
<dbReference type="InterPro" id="IPR050263">
    <property type="entry name" value="Bact_Fimbrial_Adh_Pro"/>
</dbReference>
<proteinExistence type="predicted"/>
<keyword evidence="1" id="KW-0812">Transmembrane</keyword>
<dbReference type="AlphaFoldDB" id="A0A1C3HBL1"/>
<reference evidence="3" key="1">
    <citation type="submission" date="2016-05" db="EMBL/GenBank/DDBJ databases">
        <authorList>
            <person name="Cock P.J.A."/>
            <person name="Cock P.J.A."/>
        </authorList>
    </citation>
    <scope>NUCLEOTIDE SEQUENCE</scope>
    <source>
        <strain evidence="3">PWN146_assembly</strain>
    </source>
</reference>
<feature type="domain" description="Fimbrial-type adhesion" evidence="2">
    <location>
        <begin position="61"/>
        <end position="218"/>
    </location>
</feature>
<dbReference type="InterPro" id="IPR036937">
    <property type="entry name" value="Adhesion_dom_fimbrial_sf"/>
</dbReference>
<keyword evidence="1" id="KW-1133">Transmembrane helix</keyword>
<dbReference type="PANTHER" id="PTHR33420:SF26">
    <property type="entry name" value="FIMBRIAL SUBUNIT"/>
    <property type="match status" value="1"/>
</dbReference>
<protein>
    <submittedName>
        <fullName evidence="3">Type-1 fimbrial protein, A chain</fullName>
    </submittedName>
</protein>
<dbReference type="SUPFAM" id="SSF49401">
    <property type="entry name" value="Bacterial adhesins"/>
    <property type="match status" value="1"/>
</dbReference>
<name>A0A1C3HBL1_SERMA</name>
<dbReference type="PANTHER" id="PTHR33420">
    <property type="entry name" value="FIMBRIAL SUBUNIT ELFA-RELATED"/>
    <property type="match status" value="1"/>
</dbReference>